<gene>
    <name evidence="2" type="ORF">PHISCL_01916</name>
</gene>
<evidence type="ECO:0000256" key="1">
    <source>
        <dbReference type="SAM" id="MobiDB-lite"/>
    </source>
</evidence>
<proteinExistence type="predicted"/>
<organism evidence="2 3">
    <name type="scientific">Aspergillus sclerotialis</name>
    <dbReference type="NCBI Taxonomy" id="2070753"/>
    <lineage>
        <taxon>Eukaryota</taxon>
        <taxon>Fungi</taxon>
        <taxon>Dikarya</taxon>
        <taxon>Ascomycota</taxon>
        <taxon>Pezizomycotina</taxon>
        <taxon>Eurotiomycetes</taxon>
        <taxon>Eurotiomycetidae</taxon>
        <taxon>Eurotiales</taxon>
        <taxon>Aspergillaceae</taxon>
        <taxon>Aspergillus</taxon>
        <taxon>Aspergillus subgen. Polypaecilum</taxon>
    </lineage>
</organism>
<dbReference type="Proteomes" id="UP000266188">
    <property type="component" value="Unassembled WGS sequence"/>
</dbReference>
<protein>
    <submittedName>
        <fullName evidence="2">Uncharacterized protein</fullName>
    </submittedName>
</protein>
<comment type="caution">
    <text evidence="2">The sequence shown here is derived from an EMBL/GenBank/DDBJ whole genome shotgun (WGS) entry which is preliminary data.</text>
</comment>
<keyword evidence="3" id="KW-1185">Reference proteome</keyword>
<evidence type="ECO:0000313" key="2">
    <source>
        <dbReference type="EMBL" id="RJE25728.1"/>
    </source>
</evidence>
<dbReference type="AlphaFoldDB" id="A0A3A2ZRF1"/>
<reference evidence="3" key="1">
    <citation type="submission" date="2017-02" db="EMBL/GenBank/DDBJ databases">
        <authorList>
            <person name="Tafer H."/>
            <person name="Lopandic K."/>
        </authorList>
    </citation>
    <scope>NUCLEOTIDE SEQUENCE [LARGE SCALE GENOMIC DNA]</scope>
    <source>
        <strain evidence="3">CBS 366.77</strain>
    </source>
</reference>
<dbReference type="EMBL" id="MVGC01000039">
    <property type="protein sequence ID" value="RJE25728.1"/>
    <property type="molecule type" value="Genomic_DNA"/>
</dbReference>
<sequence>MVFDSSMDKYSPSSRPVFSDLRGNVKDMDMLGEGFYKTSDTATSTGSPSLTVKQAGSARTAE</sequence>
<accession>A0A3A2ZRF1</accession>
<feature type="region of interest" description="Disordered" evidence="1">
    <location>
        <begin position="39"/>
        <end position="62"/>
    </location>
</feature>
<name>A0A3A2ZRF1_9EURO</name>
<feature type="compositionally biased region" description="Polar residues" evidence="1">
    <location>
        <begin position="39"/>
        <end position="54"/>
    </location>
</feature>
<evidence type="ECO:0000313" key="3">
    <source>
        <dbReference type="Proteomes" id="UP000266188"/>
    </source>
</evidence>